<gene>
    <name evidence="2" type="ORF">NIES806_30090</name>
</gene>
<dbReference type="AlphaFoldDB" id="A0A1Z4V5U1"/>
<protein>
    <recommendedName>
        <fullName evidence="1">DUF4145 domain-containing protein</fullName>
    </recommendedName>
</protein>
<dbReference type="RefSeq" id="WP_096668458.1">
    <property type="nucleotide sequence ID" value="NZ_AP018316.1"/>
</dbReference>
<feature type="domain" description="DUF4145" evidence="1">
    <location>
        <begin position="109"/>
        <end position="195"/>
    </location>
</feature>
<evidence type="ECO:0000313" key="2">
    <source>
        <dbReference type="EMBL" id="BAZ86793.1"/>
    </source>
</evidence>
<organism evidence="2 3">
    <name type="scientific">Dolichospermum compactum NIES-806</name>
    <dbReference type="NCBI Taxonomy" id="1973481"/>
    <lineage>
        <taxon>Bacteria</taxon>
        <taxon>Bacillati</taxon>
        <taxon>Cyanobacteriota</taxon>
        <taxon>Cyanophyceae</taxon>
        <taxon>Nostocales</taxon>
        <taxon>Aphanizomenonaceae</taxon>
        <taxon>Dolichospermum</taxon>
        <taxon>Dolichospermum compactum</taxon>
    </lineage>
</organism>
<name>A0A1Z4V5U1_9CYAN</name>
<dbReference type="Pfam" id="PF13643">
    <property type="entry name" value="DUF4145"/>
    <property type="match status" value="1"/>
</dbReference>
<dbReference type="EMBL" id="AP018316">
    <property type="protein sequence ID" value="BAZ86793.1"/>
    <property type="molecule type" value="Genomic_DNA"/>
</dbReference>
<accession>A0A1Z4V5U1</accession>
<evidence type="ECO:0000313" key="3">
    <source>
        <dbReference type="Proteomes" id="UP000218702"/>
    </source>
</evidence>
<evidence type="ECO:0000259" key="1">
    <source>
        <dbReference type="Pfam" id="PF13643"/>
    </source>
</evidence>
<proteinExistence type="predicted"/>
<reference evidence="2 3" key="1">
    <citation type="submission" date="2017-06" db="EMBL/GenBank/DDBJ databases">
        <title>Genome sequencing of cyanobaciteial culture collection at National Institute for Environmental Studies (NIES).</title>
        <authorList>
            <person name="Hirose Y."/>
            <person name="Shimura Y."/>
            <person name="Fujisawa T."/>
            <person name="Nakamura Y."/>
            <person name="Kawachi M."/>
        </authorList>
    </citation>
    <scope>NUCLEOTIDE SEQUENCE [LARGE SCALE GENOMIC DNA]</scope>
    <source>
        <strain evidence="2 3">NIES-806</strain>
    </source>
</reference>
<dbReference type="KEGG" id="dcm:NIES806_30090"/>
<dbReference type="Proteomes" id="UP000218702">
    <property type="component" value="Chromosome"/>
</dbReference>
<dbReference type="OrthoDB" id="6402073at2"/>
<keyword evidence="3" id="KW-1185">Reference proteome</keyword>
<sequence length="228" mass="26333">MSNLSNYANSKAKARCNNCRGEVNHDILHEIKVPDGEVYYSSEFWETKRYAVLRCCGCENVIFRLEEDSADHGWPTYYYYPPYIHRQQPIWLNKYSRNDDLQDIRSLMKEIYAALHANCIKLATMGIRALIEHIMIKKVGDNQTFTKNLDEFANQGYISNEQKKIITAVIEAGNATIHRSYSPSLKELENCMDIAENLIETIFIHSNQAKTFSEKIPPRPSKSNDVKS</sequence>
<dbReference type="InterPro" id="IPR025285">
    <property type="entry name" value="DUF4145"/>
</dbReference>